<gene>
    <name evidence="2" type="ORF">K933_14273</name>
</gene>
<feature type="region of interest" description="Disordered" evidence="1">
    <location>
        <begin position="1"/>
        <end position="35"/>
    </location>
</feature>
<organism evidence="2 3">
    <name type="scientific">Candidatus Halobonum tyrrellensis G22</name>
    <dbReference type="NCBI Taxonomy" id="1324957"/>
    <lineage>
        <taxon>Archaea</taxon>
        <taxon>Methanobacteriati</taxon>
        <taxon>Methanobacteriota</taxon>
        <taxon>Stenosarchaea group</taxon>
        <taxon>Halobacteria</taxon>
        <taxon>Halobacteriales</taxon>
        <taxon>Haloferacaceae</taxon>
        <taxon>Candidatus Halobonum</taxon>
    </lineage>
</organism>
<keyword evidence="3" id="KW-1185">Reference proteome</keyword>
<evidence type="ECO:0000313" key="3">
    <source>
        <dbReference type="Proteomes" id="UP000017840"/>
    </source>
</evidence>
<dbReference type="AlphaFoldDB" id="V4HBM6"/>
<name>V4HBM6_9EURY</name>
<proteinExistence type="predicted"/>
<comment type="caution">
    <text evidence="2">The sequence shown here is derived from an EMBL/GenBank/DDBJ whole genome shotgun (WGS) entry which is preliminary data.</text>
</comment>
<protein>
    <submittedName>
        <fullName evidence="2">Uncharacterized protein</fullName>
    </submittedName>
</protein>
<evidence type="ECO:0000313" key="2">
    <source>
        <dbReference type="EMBL" id="ESP87448.1"/>
    </source>
</evidence>
<dbReference type="EMBL" id="ASGZ01000059">
    <property type="protein sequence ID" value="ESP87448.1"/>
    <property type="molecule type" value="Genomic_DNA"/>
</dbReference>
<dbReference type="Proteomes" id="UP000017840">
    <property type="component" value="Unassembled WGS sequence"/>
</dbReference>
<sequence>MVSEGDPTLLVTHTVGPDRGPTPRDAVRHPAHGGVDPRTVERLAVIVADDYGRFAADEELRNRVP</sequence>
<evidence type="ECO:0000256" key="1">
    <source>
        <dbReference type="SAM" id="MobiDB-lite"/>
    </source>
</evidence>
<accession>V4HBM6</accession>
<reference evidence="2 3" key="1">
    <citation type="journal article" date="2013" name="Genome Announc.">
        <title>Draft Genome Sequence of 'Candidatus Halobonum tyrrellensis' Strain G22, Isolated from the Hypersaline Waters of Lake Tyrrell, Australia.</title>
        <authorList>
            <person name="Ugalde J.A."/>
            <person name="Narasingarao P."/>
            <person name="Kuo S."/>
            <person name="Podell S."/>
            <person name="Allen E.E."/>
        </authorList>
    </citation>
    <scope>NUCLEOTIDE SEQUENCE [LARGE SCALE GENOMIC DNA]</scope>
    <source>
        <strain evidence="2 3">G22</strain>
    </source>
</reference>